<proteinExistence type="predicted"/>
<evidence type="ECO:0000259" key="3">
    <source>
        <dbReference type="Pfam" id="PF07804"/>
    </source>
</evidence>
<dbReference type="EMBL" id="MVOG01000004">
    <property type="protein sequence ID" value="PAU70045.1"/>
    <property type="molecule type" value="Genomic_DNA"/>
</dbReference>
<keyword evidence="5" id="KW-1185">Reference proteome</keyword>
<comment type="caution">
    <text evidence="4">The sequence shown here is derived from an EMBL/GenBank/DDBJ whole genome shotgun (WGS) entry which is preliminary data.</text>
</comment>
<dbReference type="AlphaFoldDB" id="A0A2A2EM84"/>
<reference evidence="4 5" key="1">
    <citation type="journal article" date="2017" name="ISME J.">
        <title>Unveiling bifidobacterial biogeography across the mammalian branch of the tree of life.</title>
        <authorList>
            <person name="Milani C."/>
            <person name="Mangifesta M."/>
            <person name="Mancabelli L."/>
            <person name="Lugli G.A."/>
            <person name="James K."/>
            <person name="Duranti S."/>
            <person name="Turroni F."/>
            <person name="Ferrario C."/>
            <person name="Ossiprandi M.C."/>
            <person name="van Sinderen D."/>
            <person name="Ventura M."/>
        </authorList>
    </citation>
    <scope>NUCLEOTIDE SEQUENCE [LARGE SCALE GENOMIC DNA]</scope>
    <source>
        <strain evidence="4 5">70</strain>
    </source>
</reference>
<dbReference type="Pfam" id="PF07804">
    <property type="entry name" value="HipA_C"/>
    <property type="match status" value="1"/>
</dbReference>
<organism evidence="4 5">
    <name type="scientific">Bifidobacterium italicum</name>
    <dbReference type="NCBI Taxonomy" id="1960968"/>
    <lineage>
        <taxon>Bacteria</taxon>
        <taxon>Bacillati</taxon>
        <taxon>Actinomycetota</taxon>
        <taxon>Actinomycetes</taxon>
        <taxon>Bifidobacteriales</taxon>
        <taxon>Bifidobacteriaceae</taxon>
        <taxon>Bifidobacterium</taxon>
    </lineage>
</organism>
<dbReference type="InterPro" id="IPR012893">
    <property type="entry name" value="HipA-like_C"/>
</dbReference>
<evidence type="ECO:0000256" key="1">
    <source>
        <dbReference type="ARBA" id="ARBA00022679"/>
    </source>
</evidence>
<evidence type="ECO:0000256" key="2">
    <source>
        <dbReference type="ARBA" id="ARBA00022777"/>
    </source>
</evidence>
<dbReference type="Gene3D" id="1.10.1070.20">
    <property type="match status" value="1"/>
</dbReference>
<feature type="domain" description="HipA-like C-terminal" evidence="3">
    <location>
        <begin position="151"/>
        <end position="299"/>
    </location>
</feature>
<dbReference type="Proteomes" id="UP000217986">
    <property type="component" value="Unassembled WGS sequence"/>
</dbReference>
<accession>A0A2A2EM84</accession>
<keyword evidence="1" id="KW-0808">Transferase</keyword>
<sequence>MRRRIIMNRTHETLAFDFDERTGHAVGAASIIDAQRMPPEFTTHGKYAVYAHRVDSWWRGRAIPSTRDGIARVLADLRLSNTVELLDRTRGLSLSDQYWVRDADEDVRWEDVNFFDNPFPEQLGYALLSERSSSHRFSFNAPDASTGGDLPKRWTVGADGTRLLIKAGRTGQEPINELIASRLAARLHIPAVRYTLGEYDNRPVSICAEMLSDTEELISAWQALGTAKRNNRLSARDQWIAAAAALGADEQETSDATDDWLLIDWLMRNIDRHYNNFALIRDVETLRVRPAPLFDTGASLWAGELRISNADYRTRPFFVTTKSPTARRQLHLIRDWGRYDLDALDDWPEDVAHHLSEYGLMAESRIHLIQQALQERFQQAKQARDR</sequence>
<keyword evidence="2 4" id="KW-0418">Kinase</keyword>
<evidence type="ECO:0000313" key="5">
    <source>
        <dbReference type="Proteomes" id="UP000217986"/>
    </source>
</evidence>
<dbReference type="RefSeq" id="WP_133064573.1">
    <property type="nucleotide sequence ID" value="NZ_MVOG01000004.1"/>
</dbReference>
<gene>
    <name evidence="4" type="ORF">B1400_0239</name>
</gene>
<dbReference type="GO" id="GO:0016301">
    <property type="term" value="F:kinase activity"/>
    <property type="evidence" value="ECO:0007669"/>
    <property type="project" value="UniProtKB-KW"/>
</dbReference>
<dbReference type="OrthoDB" id="9812605at2"/>
<evidence type="ECO:0000313" key="4">
    <source>
        <dbReference type="EMBL" id="PAU70045.1"/>
    </source>
</evidence>
<name>A0A2A2EM84_9BIFI</name>
<protein>
    <submittedName>
        <fullName evidence="4">Protein kinase</fullName>
    </submittedName>
</protein>